<dbReference type="EMBL" id="AZEA01000002">
    <property type="protein sequence ID" value="KRK89540.1"/>
    <property type="molecule type" value="Genomic_DNA"/>
</dbReference>
<dbReference type="Proteomes" id="UP000051581">
    <property type="component" value="Unassembled WGS sequence"/>
</dbReference>
<dbReference type="AlphaFoldDB" id="A0A0R1L8J4"/>
<gene>
    <name evidence="1" type="ORF">FD17_GL001127</name>
</gene>
<dbReference type="PATRIC" id="fig|1423808.3.peg.1137"/>
<reference evidence="1 2" key="1">
    <citation type="journal article" date="2015" name="Genome Announc.">
        <title>Expanding the biotechnology potential of lactobacilli through comparative genomics of 213 strains and associated genera.</title>
        <authorList>
            <person name="Sun Z."/>
            <person name="Harris H.M."/>
            <person name="McCann A."/>
            <person name="Guo C."/>
            <person name="Argimon S."/>
            <person name="Zhang W."/>
            <person name="Yang X."/>
            <person name="Jeffery I.B."/>
            <person name="Cooney J.C."/>
            <person name="Kagawa T.F."/>
            <person name="Liu W."/>
            <person name="Song Y."/>
            <person name="Salvetti E."/>
            <person name="Wrobel A."/>
            <person name="Rasinkangas P."/>
            <person name="Parkhill J."/>
            <person name="Rea M.C."/>
            <person name="O'Sullivan O."/>
            <person name="Ritari J."/>
            <person name="Douillard F.P."/>
            <person name="Paul Ross R."/>
            <person name="Yang R."/>
            <person name="Briner A.E."/>
            <person name="Felis G.E."/>
            <person name="de Vos W.M."/>
            <person name="Barrangou R."/>
            <person name="Klaenhammer T.R."/>
            <person name="Caufield P.W."/>
            <person name="Cui Y."/>
            <person name="Zhang H."/>
            <person name="O'Toole P.W."/>
        </authorList>
    </citation>
    <scope>NUCLEOTIDE SEQUENCE [LARGE SCALE GENOMIC DNA]</scope>
    <source>
        <strain evidence="1 2">DSM 19904</strain>
    </source>
</reference>
<name>A0A0R1L8J4_9LACO</name>
<sequence>MIMHLNRLIENGLRGKTMFMKLKLSHATKKLILSGILSIGILLSLPASAHAYTNLGENSDIQYVKVKRPLFTGQYTKVNGKKGHKIISPKGTILKVEATNGGSWAYFTRGAISYKKQQRIYQVPQTTKTYNKHYTTKYFRPYKLKLPVRTLALQAGTGFTNSKAGNYKPIFYITLDGYLQYYSTPRLKHYGIQNSWEATHESRAVDNPIWTIKPTTAVKIYSFKTKGKTSYIYYKKPVIGLTEKKVSAKYYRLSITKHQTVSKKWNYGDEDWKQGIWTRYSVGGHQFYYLVEISEGD</sequence>
<protein>
    <submittedName>
        <fullName evidence="1">Uncharacterized protein</fullName>
    </submittedName>
</protein>
<organism evidence="1 2">
    <name type="scientific">Lentilactobacillus sunkii DSM 19904</name>
    <dbReference type="NCBI Taxonomy" id="1423808"/>
    <lineage>
        <taxon>Bacteria</taxon>
        <taxon>Bacillati</taxon>
        <taxon>Bacillota</taxon>
        <taxon>Bacilli</taxon>
        <taxon>Lactobacillales</taxon>
        <taxon>Lactobacillaceae</taxon>
        <taxon>Lentilactobacillus</taxon>
    </lineage>
</organism>
<accession>A0A0R1L8J4</accession>
<keyword evidence="2" id="KW-1185">Reference proteome</keyword>
<comment type="caution">
    <text evidence="1">The sequence shown here is derived from an EMBL/GenBank/DDBJ whole genome shotgun (WGS) entry which is preliminary data.</text>
</comment>
<proteinExistence type="predicted"/>
<evidence type="ECO:0000313" key="1">
    <source>
        <dbReference type="EMBL" id="KRK89540.1"/>
    </source>
</evidence>
<evidence type="ECO:0000313" key="2">
    <source>
        <dbReference type="Proteomes" id="UP000051581"/>
    </source>
</evidence>